<comment type="caution">
    <text evidence="1">The sequence shown here is derived from an EMBL/GenBank/DDBJ whole genome shotgun (WGS) entry which is preliminary data.</text>
</comment>
<name>A0ABS9CEX9_9BACT</name>
<accession>A0ABS9CEX9</accession>
<gene>
    <name evidence="1" type="ORF">I6E12_04750</name>
</gene>
<sequence length="443" mass="51715">MTTIECNEEKYALNLNPNQVFIFINEKTKPYLEQFKEMQRKSKTYDIVLLPYEPSSAHQSVDDSVDPQLYNLITHSDVVARVMPMKLGDYRYMTETFFKGENYDFDYMNYKLEQFMAGLRSRKSQSYVNTIRRFFQYGNQEFCDFVMSIFNGNLKELIDMSNHFTHMTCTGDINVAQQFIRCFVDKLNGPQKDQLNIIIKDTLDYNSLKESEAIFTDFIHTEFDNDEPELQDFEKKHVKNITPPDFNIVVKPTKKKKQADANGDYDILVVKDNGESFPLNFGYRGDKMFYMLTLLCQKAVGGLPTKFFSFNSSQLVIKQIYDEVFRSGGDVWVDTMSRDSHKISVSRTHAQDAIEKRSSMDLKSVYWCSLETKALDIGPKKKKISIRRVRIPDHRIIIDDNDLLTRYLRGLPSLEQIVGYVTPNAAKVMELNLHMPRGRFNYR</sequence>
<protein>
    <submittedName>
        <fullName evidence="1">Uncharacterized protein</fullName>
    </submittedName>
</protein>
<dbReference type="Proteomes" id="UP001200470">
    <property type="component" value="Unassembled WGS sequence"/>
</dbReference>
<proteinExistence type="predicted"/>
<evidence type="ECO:0000313" key="1">
    <source>
        <dbReference type="EMBL" id="MCF2563420.1"/>
    </source>
</evidence>
<dbReference type="RefSeq" id="WP_301637807.1">
    <property type="nucleotide sequence ID" value="NZ_JADYTN010000008.1"/>
</dbReference>
<dbReference type="EMBL" id="JADYTN010000008">
    <property type="protein sequence ID" value="MCF2563420.1"/>
    <property type="molecule type" value="Genomic_DNA"/>
</dbReference>
<reference evidence="1 2" key="1">
    <citation type="submission" date="2020-12" db="EMBL/GenBank/DDBJ databases">
        <title>Whole genome sequences of gut porcine anaerobes.</title>
        <authorList>
            <person name="Kubasova T."/>
            <person name="Jahodarova E."/>
            <person name="Rychlik I."/>
        </authorList>
    </citation>
    <scope>NUCLEOTIDE SEQUENCE [LARGE SCALE GENOMIC DNA]</scope>
    <source>
        <strain evidence="1 2">An925</strain>
    </source>
</reference>
<keyword evidence="2" id="KW-1185">Reference proteome</keyword>
<organism evidence="1 2">
    <name type="scientific">Xylanibacter brevis</name>
    <dbReference type="NCBI Taxonomy" id="83231"/>
    <lineage>
        <taxon>Bacteria</taxon>
        <taxon>Pseudomonadati</taxon>
        <taxon>Bacteroidota</taxon>
        <taxon>Bacteroidia</taxon>
        <taxon>Bacteroidales</taxon>
        <taxon>Prevotellaceae</taxon>
        <taxon>Xylanibacter</taxon>
    </lineage>
</organism>
<evidence type="ECO:0000313" key="2">
    <source>
        <dbReference type="Proteomes" id="UP001200470"/>
    </source>
</evidence>